<proteinExistence type="inferred from homology"/>
<evidence type="ECO:0000256" key="6">
    <source>
        <dbReference type="SAM" id="Phobius"/>
    </source>
</evidence>
<dbReference type="Gene3D" id="1.10.287.950">
    <property type="entry name" value="Methyl-accepting chemotaxis protein"/>
    <property type="match status" value="1"/>
</dbReference>
<keyword evidence="3" id="KW-0807">Transducer</keyword>
<dbReference type="Pfam" id="PF00015">
    <property type="entry name" value="MCPsignal"/>
    <property type="match status" value="1"/>
</dbReference>
<feature type="transmembrane region" description="Helical" evidence="6">
    <location>
        <begin position="194"/>
        <end position="218"/>
    </location>
</feature>
<evidence type="ECO:0000256" key="3">
    <source>
        <dbReference type="PROSITE-ProRule" id="PRU00284"/>
    </source>
</evidence>
<accession>M2B7X7</accession>
<protein>
    <recommendedName>
        <fullName evidence="7">Methyl-accepting transducer domain-containing protein</fullName>
    </recommendedName>
</protein>
<comment type="caution">
    <text evidence="8">The sequence shown here is derived from an EMBL/GenBank/DDBJ whole genome shotgun (WGS) entry which is preliminary data.</text>
</comment>
<dbReference type="InterPro" id="IPR051310">
    <property type="entry name" value="MCP_chemotaxis"/>
</dbReference>
<evidence type="ECO:0000256" key="4">
    <source>
        <dbReference type="SAM" id="Coils"/>
    </source>
</evidence>
<evidence type="ECO:0000313" key="9">
    <source>
        <dbReference type="Proteomes" id="UP000016183"/>
    </source>
</evidence>
<gene>
    <name evidence="8" type="ORF">HMPREF9733_00612</name>
</gene>
<name>M2B7X7_TREDN</name>
<evidence type="ECO:0000259" key="7">
    <source>
        <dbReference type="PROSITE" id="PS50111"/>
    </source>
</evidence>
<evidence type="ECO:0000256" key="2">
    <source>
        <dbReference type="ARBA" id="ARBA00029447"/>
    </source>
</evidence>
<keyword evidence="4" id="KW-0175">Coiled coil</keyword>
<keyword evidence="6" id="KW-0812">Transmembrane</keyword>
<dbReference type="PATRIC" id="fig|999437.3.peg.614"/>
<organism evidence="8 9">
    <name type="scientific">Treponema denticola SP33</name>
    <dbReference type="NCBI Taxonomy" id="999437"/>
    <lineage>
        <taxon>Bacteria</taxon>
        <taxon>Pseudomonadati</taxon>
        <taxon>Spirochaetota</taxon>
        <taxon>Spirochaetia</taxon>
        <taxon>Spirochaetales</taxon>
        <taxon>Treponemataceae</taxon>
        <taxon>Treponema</taxon>
    </lineage>
</organism>
<feature type="transmembrane region" description="Helical" evidence="6">
    <location>
        <begin position="29"/>
        <end position="53"/>
    </location>
</feature>
<dbReference type="Proteomes" id="UP000016183">
    <property type="component" value="Unassembled WGS sequence"/>
</dbReference>
<keyword evidence="1" id="KW-0145">Chemotaxis</keyword>
<keyword evidence="6" id="KW-1133">Transmembrane helix</keyword>
<dbReference type="HOGENOM" id="CLU_478903_0_0_12"/>
<feature type="coiled-coil region" evidence="4">
    <location>
        <begin position="355"/>
        <end position="435"/>
    </location>
</feature>
<keyword evidence="6" id="KW-0472">Membrane</keyword>
<dbReference type="SUPFAM" id="SSF58104">
    <property type="entry name" value="Methyl-accepting chemotaxis protein (MCP) signaling domain"/>
    <property type="match status" value="1"/>
</dbReference>
<dbReference type="GO" id="GO:0007165">
    <property type="term" value="P:signal transduction"/>
    <property type="evidence" value="ECO:0007669"/>
    <property type="project" value="UniProtKB-KW"/>
</dbReference>
<sequence length="582" mass="64045">MQIGGMQNFHTSNVWVFKDYVKDLGMKNYIKIVFALCGIALAIGIGGAAFLIAAKPSSDFQLKTDYLLEYRFYLASLKADMYRTACKDGEFSVQNLKAKIKETANSFENLKKLSAADKNDSNLRFAYNDYESSNDKLFKSIESWRQEFELTGDSSAKTFFPVLKEFDAVQNSFERLKTEYKDGFTKQEKRSKTLAVLLIVLAWGIGVFLTWFVSSVIYKLYIERERAKKAKLRLHVGPKTEVQRPSLDGPADKILSAQSPSLSSPSVSTATLNTVSPNTSSISNTSVNAASVSIASASSVPLKADSISSATISNATAEMPEKSLRQPIMVHGSYTETAPVRIGESPVSIESSAVYLKLQNDYKELKEMSDELNGAYNELQTKYNELGSSYKALQESLKQGDEKKSEKCETVKLFLSDIQMEAAEAQEDAQAAQELVDTFQGGHKLFKSTYEKIVHINQSIADIQEMAEVIAGIAEQTKMLSMNAAIEAAHAGDAGKGFAVVAEELGRLAAASVESSAGIGKTVIEVVKNISFMAKSSEDLDKAFNDINIKTNQVYTTVMNFSDRMIQTFQKTDNVLKGLDTI</sequence>
<evidence type="ECO:0000256" key="5">
    <source>
        <dbReference type="SAM" id="MobiDB-lite"/>
    </source>
</evidence>
<dbReference type="GO" id="GO:0005886">
    <property type="term" value="C:plasma membrane"/>
    <property type="evidence" value="ECO:0007669"/>
    <property type="project" value="TreeGrafter"/>
</dbReference>
<dbReference type="EMBL" id="AGDZ01000018">
    <property type="protein sequence ID" value="EMB25480.1"/>
    <property type="molecule type" value="Genomic_DNA"/>
</dbReference>
<dbReference type="SMART" id="SM00283">
    <property type="entry name" value="MA"/>
    <property type="match status" value="1"/>
</dbReference>
<evidence type="ECO:0000313" key="8">
    <source>
        <dbReference type="EMBL" id="EMB25480.1"/>
    </source>
</evidence>
<dbReference type="PANTHER" id="PTHR43531">
    <property type="entry name" value="PROTEIN ICFG"/>
    <property type="match status" value="1"/>
</dbReference>
<feature type="compositionally biased region" description="Low complexity" evidence="5">
    <location>
        <begin position="255"/>
        <end position="270"/>
    </location>
</feature>
<dbReference type="AlphaFoldDB" id="M2B7X7"/>
<comment type="similarity">
    <text evidence="2">Belongs to the methyl-accepting chemotaxis (MCP) protein family.</text>
</comment>
<dbReference type="PANTHER" id="PTHR43531:SF11">
    <property type="entry name" value="METHYL-ACCEPTING CHEMOTAXIS PROTEIN 3"/>
    <property type="match status" value="1"/>
</dbReference>
<reference evidence="8 9" key="1">
    <citation type="submission" date="2012-01" db="EMBL/GenBank/DDBJ databases">
        <title>The Genome Sequence of Treponema denticola SP33.</title>
        <authorList>
            <consortium name="The Broad Institute Genome Sequencing Platform"/>
            <person name="Earl A."/>
            <person name="Ward D."/>
            <person name="Feldgarden M."/>
            <person name="Gevers D."/>
            <person name="Blanton J.M."/>
            <person name="Fenno C.J."/>
            <person name="Baranova O.V."/>
            <person name="Mathney J."/>
            <person name="Dewhirst F.E."/>
            <person name="Izard J."/>
            <person name="Young S.K."/>
            <person name="Zeng Q."/>
            <person name="Gargeya S."/>
            <person name="Fitzgerald M."/>
            <person name="Haas B."/>
            <person name="Abouelleil A."/>
            <person name="Alvarado L."/>
            <person name="Arachchi H.M."/>
            <person name="Berlin A."/>
            <person name="Chapman S.B."/>
            <person name="Gearin G."/>
            <person name="Goldberg J."/>
            <person name="Griggs A."/>
            <person name="Gujja S."/>
            <person name="Hansen M."/>
            <person name="Heiman D."/>
            <person name="Howarth C."/>
            <person name="Larimer J."/>
            <person name="Lui A."/>
            <person name="MacDonald P.J.P."/>
            <person name="McCowen C."/>
            <person name="Montmayeur A."/>
            <person name="Murphy C."/>
            <person name="Neiman D."/>
            <person name="Pearson M."/>
            <person name="Priest M."/>
            <person name="Roberts A."/>
            <person name="Saif S."/>
            <person name="Shea T."/>
            <person name="Sisk P."/>
            <person name="Stolte C."/>
            <person name="Sykes S."/>
            <person name="Wortman J."/>
            <person name="Nusbaum C."/>
            <person name="Birren B."/>
        </authorList>
    </citation>
    <scope>NUCLEOTIDE SEQUENCE [LARGE SCALE GENOMIC DNA]</scope>
    <source>
        <strain evidence="8 9">SP33</strain>
    </source>
</reference>
<dbReference type="GO" id="GO:0004888">
    <property type="term" value="F:transmembrane signaling receptor activity"/>
    <property type="evidence" value="ECO:0007669"/>
    <property type="project" value="TreeGrafter"/>
</dbReference>
<dbReference type="PROSITE" id="PS50111">
    <property type="entry name" value="CHEMOTAXIS_TRANSDUC_2"/>
    <property type="match status" value="1"/>
</dbReference>
<dbReference type="InterPro" id="IPR004089">
    <property type="entry name" value="MCPsignal_dom"/>
</dbReference>
<feature type="region of interest" description="Disordered" evidence="5">
    <location>
        <begin position="241"/>
        <end position="270"/>
    </location>
</feature>
<feature type="domain" description="Methyl-accepting transducer" evidence="7">
    <location>
        <begin position="375"/>
        <end position="582"/>
    </location>
</feature>
<dbReference type="GO" id="GO:0006935">
    <property type="term" value="P:chemotaxis"/>
    <property type="evidence" value="ECO:0007669"/>
    <property type="project" value="UniProtKB-KW"/>
</dbReference>
<evidence type="ECO:0000256" key="1">
    <source>
        <dbReference type="ARBA" id="ARBA00022500"/>
    </source>
</evidence>